<sequence>MKYLMSTAVAHVNGMPVRIILDSASEINFISSDCTINLGLKRNRIHSSVSGINGLAQDIKYETNAIISNKDHSFKESLKFMVVPKISTVTPSCNLDRSRLSLPKHIKLADPSFHKPAKISMLLGAQVFFKIIKAEQIKINDSITLQNSVFNYIVTGGLFLLSEQERLENLISKFWQLESMEDESLNLNSQTKFCEDHFVKNHRRDETGHYIVQMAFLKEPSCLGESKQMAIRRLNSLWRKLEANPNLQQLYRNFIHEYLDMGYMEQVFEVSEPTVAYYMPHHGVLHPDSKSTPLRIVFDASCVTTTGESLNSILANGGVIQDELFAILFRFRKNRIGLISDIKKMFRMIFIDESQRDLLRIVWKESIDDSIKTYKMNRVVYGTTCAPYLAQRVLKQLVMDDGHNYPLAASAVSSDMYMDDLLTGAADIYSAKQLKEQLIVLSRGGGMQLHKWSSNCKELLANSEVSDGDVSLTIPDETKALGLLWRPQKDSLAFSMSANVDTCESCKITKRSVLSTTARIFDPLGLISPVVTKTKLVMQELWMLKLDWNDSLPIQLESQWKRFVTFLSTINTLNIPRYILLDYALKIELHGFAGASEKAYGAAICVRRLNNSGEISTNLLCSKARIAPLKSVTIPRLELCAAVLLAKLAQKTITSMKISFHSTVLWTDSTIVLAWIQKDPSVLKPFVKNRVSAIKNLTKISAWKHVPSKENPADIISRGIDPEKIQDCNLW</sequence>
<dbReference type="GO" id="GO:0071897">
    <property type="term" value="P:DNA biosynthetic process"/>
    <property type="evidence" value="ECO:0007669"/>
    <property type="project" value="UniProtKB-ARBA"/>
</dbReference>
<dbReference type="Gene3D" id="2.40.70.10">
    <property type="entry name" value="Acid Proteases"/>
    <property type="match status" value="1"/>
</dbReference>
<dbReference type="PANTHER" id="PTHR47331:SF1">
    <property type="entry name" value="GAG-LIKE PROTEIN"/>
    <property type="match status" value="1"/>
</dbReference>
<protein>
    <submittedName>
        <fullName evidence="1">Uncharacterized protein</fullName>
    </submittedName>
</protein>
<accession>A0A4Y2DAK4</accession>
<dbReference type="InterPro" id="IPR008042">
    <property type="entry name" value="Retrotrans_Pao"/>
</dbReference>
<dbReference type="SUPFAM" id="SSF56672">
    <property type="entry name" value="DNA/RNA polymerases"/>
    <property type="match status" value="1"/>
</dbReference>
<reference evidence="1 2" key="1">
    <citation type="journal article" date="2019" name="Sci. Rep.">
        <title>Orb-weaving spider Araneus ventricosus genome elucidates the spidroin gene catalogue.</title>
        <authorList>
            <person name="Kono N."/>
            <person name="Nakamura H."/>
            <person name="Ohtoshi R."/>
            <person name="Moran D.A.P."/>
            <person name="Shinohara A."/>
            <person name="Yoshida Y."/>
            <person name="Fujiwara M."/>
            <person name="Mori M."/>
            <person name="Tomita M."/>
            <person name="Arakawa K."/>
        </authorList>
    </citation>
    <scope>NUCLEOTIDE SEQUENCE [LARGE SCALE GENOMIC DNA]</scope>
</reference>
<keyword evidence="2" id="KW-1185">Reference proteome</keyword>
<evidence type="ECO:0000313" key="1">
    <source>
        <dbReference type="EMBL" id="GBM13269.1"/>
    </source>
</evidence>
<dbReference type="PANTHER" id="PTHR47331">
    <property type="entry name" value="PHD-TYPE DOMAIN-CONTAINING PROTEIN"/>
    <property type="match status" value="1"/>
</dbReference>
<dbReference type="Proteomes" id="UP000499080">
    <property type="component" value="Unassembled WGS sequence"/>
</dbReference>
<dbReference type="EMBL" id="BGPR01000325">
    <property type="protein sequence ID" value="GBM13269.1"/>
    <property type="molecule type" value="Genomic_DNA"/>
</dbReference>
<dbReference type="Pfam" id="PF05380">
    <property type="entry name" value="Peptidase_A17"/>
    <property type="match status" value="1"/>
</dbReference>
<gene>
    <name evidence="1" type="ORF">AVEN_226259_1</name>
</gene>
<dbReference type="InterPro" id="IPR043502">
    <property type="entry name" value="DNA/RNA_pol_sf"/>
</dbReference>
<proteinExistence type="predicted"/>
<name>A0A4Y2DAK4_ARAVE</name>
<dbReference type="OrthoDB" id="7764418at2759"/>
<dbReference type="InterPro" id="IPR021109">
    <property type="entry name" value="Peptidase_aspartic_dom_sf"/>
</dbReference>
<dbReference type="AlphaFoldDB" id="A0A4Y2DAK4"/>
<evidence type="ECO:0000313" key="2">
    <source>
        <dbReference type="Proteomes" id="UP000499080"/>
    </source>
</evidence>
<organism evidence="1 2">
    <name type="scientific">Araneus ventricosus</name>
    <name type="common">Orbweaver spider</name>
    <name type="synonym">Epeira ventricosa</name>
    <dbReference type="NCBI Taxonomy" id="182803"/>
    <lineage>
        <taxon>Eukaryota</taxon>
        <taxon>Metazoa</taxon>
        <taxon>Ecdysozoa</taxon>
        <taxon>Arthropoda</taxon>
        <taxon>Chelicerata</taxon>
        <taxon>Arachnida</taxon>
        <taxon>Araneae</taxon>
        <taxon>Araneomorphae</taxon>
        <taxon>Entelegynae</taxon>
        <taxon>Araneoidea</taxon>
        <taxon>Araneidae</taxon>
        <taxon>Araneus</taxon>
    </lineage>
</organism>
<dbReference type="CDD" id="cd00303">
    <property type="entry name" value="retropepsin_like"/>
    <property type="match status" value="1"/>
</dbReference>
<comment type="caution">
    <text evidence="1">The sequence shown here is derived from an EMBL/GenBank/DDBJ whole genome shotgun (WGS) entry which is preliminary data.</text>
</comment>